<accession>A0A3G1KMP0</accession>
<keyword evidence="1" id="KW-0472">Membrane</keyword>
<protein>
    <recommendedName>
        <fullName evidence="2">TRAP C4-dicarboxylate transport system permease DctM subunit domain-containing protein</fullName>
    </recommendedName>
</protein>
<dbReference type="AlphaFoldDB" id="A0A3G1KMP0"/>
<feature type="transmembrane region" description="Helical" evidence="1">
    <location>
        <begin position="591"/>
        <end position="619"/>
    </location>
</feature>
<dbReference type="EMBL" id="CP017634">
    <property type="protein sequence ID" value="ATW23732.1"/>
    <property type="molecule type" value="Genomic_DNA"/>
</dbReference>
<name>A0A3G1KMP0_FORW1</name>
<dbReference type="RefSeq" id="WP_148132893.1">
    <property type="nucleotide sequence ID" value="NZ_CP017634.1"/>
</dbReference>
<sequence length="633" mass="69004">MAEEKNMVQKILLFIAGLTSLYQLVVASRVLTHFNIFLPEVQHKAISLLFAVILIFGFYALNGSKKKGFYNWYDYFFVIFGIISTGFVVFNYDAIQDYTLYGYLDFKGMLLTILLMIVLLEAVRRVTGKVIPILVLLSFLMTLYQNYLPGILYGKGFPLDRLTFSIYAGNGGIFGKPLGVAVTVLITFIAFGQLFSAVGGGKWFLDFAVGLTGWMRGGPAKAAVVASCLFGMISGSPSANVATTGMLTIPLMKETGYPSRLAGAIEAVAATGGQFMPPVMGAVIFIMAEWLQIAYAEIIKYAIVPALLYYVILFMSVHCEAVKLDLKPVARYERSTLLNILKSGWTYLITLAVLLYYLLVKAYPPEMAATYSIIVMIALSFLLPDKEKHLTIPRIWQALISTTKSWLLLAAVTASIGMLIGSLQLSGLGVKFSTFIVSLTGGNLLATLILVGVACFILGMGLDSMTSYMTLAILIAPALVKIGLPPIAAHLYIIYWAMSSFITPPVCLSVYVACGISGSDLWETGWEAVKLGIGVFIVPFLFVYNPYIMLQGPTSHVIAAVGSAFLGSILIAAGIRGAFISKISIWRRVVLIIASLILMGPTNVWTFFGGLILVFISLFNQFRGRKLEEGLNA</sequence>
<feature type="transmembrane region" description="Helical" evidence="1">
    <location>
        <begin position="493"/>
        <end position="516"/>
    </location>
</feature>
<keyword evidence="1" id="KW-0812">Transmembrane</keyword>
<proteinExistence type="predicted"/>
<feature type="transmembrane region" description="Helical" evidence="1">
    <location>
        <begin position="261"/>
        <end position="286"/>
    </location>
</feature>
<dbReference type="KEGG" id="fwa:DCMF_02010"/>
<feature type="transmembrane region" description="Helical" evidence="1">
    <location>
        <begin position="337"/>
        <end position="359"/>
    </location>
</feature>
<feature type="domain" description="TRAP C4-dicarboxylate transport system permease DctM subunit" evidence="2">
    <location>
        <begin position="115"/>
        <end position="551"/>
    </location>
</feature>
<dbReference type="InterPro" id="IPR010656">
    <property type="entry name" value="DctM"/>
</dbReference>
<evidence type="ECO:0000313" key="4">
    <source>
        <dbReference type="Proteomes" id="UP000323521"/>
    </source>
</evidence>
<feature type="transmembrane region" description="Helical" evidence="1">
    <location>
        <begin position="130"/>
        <end position="153"/>
    </location>
</feature>
<feature type="transmembrane region" description="Helical" evidence="1">
    <location>
        <begin position="528"/>
        <end position="550"/>
    </location>
</feature>
<dbReference type="PANTHER" id="PTHR43849">
    <property type="entry name" value="BLL3936 PROTEIN"/>
    <property type="match status" value="1"/>
</dbReference>
<feature type="transmembrane region" description="Helical" evidence="1">
    <location>
        <begin position="104"/>
        <end position="123"/>
    </location>
</feature>
<feature type="transmembrane region" description="Helical" evidence="1">
    <location>
        <begin position="435"/>
        <end position="461"/>
    </location>
</feature>
<reference evidence="3 4" key="1">
    <citation type="submission" date="2016-10" db="EMBL/GenBank/DDBJ databases">
        <title>Complete Genome Sequence of Peptococcaceae strain DCMF.</title>
        <authorList>
            <person name="Edwards R.J."/>
            <person name="Holland S.I."/>
            <person name="Deshpande N.P."/>
            <person name="Wong Y.K."/>
            <person name="Ertan H."/>
            <person name="Manefield M."/>
            <person name="Russell T.L."/>
            <person name="Lee M.J."/>
        </authorList>
    </citation>
    <scope>NUCLEOTIDE SEQUENCE [LARGE SCALE GENOMIC DNA]</scope>
    <source>
        <strain evidence="3 4">DCMF</strain>
    </source>
</reference>
<feature type="transmembrane region" description="Helical" evidence="1">
    <location>
        <begin position="468"/>
        <end position="487"/>
    </location>
</feature>
<feature type="transmembrane region" description="Helical" evidence="1">
    <location>
        <begin position="298"/>
        <end position="317"/>
    </location>
</feature>
<keyword evidence="4" id="KW-1185">Reference proteome</keyword>
<feature type="transmembrane region" description="Helical" evidence="1">
    <location>
        <begin position="73"/>
        <end position="92"/>
    </location>
</feature>
<dbReference type="Proteomes" id="UP000323521">
    <property type="component" value="Chromosome"/>
</dbReference>
<dbReference type="OrthoDB" id="9759894at2"/>
<feature type="transmembrane region" description="Helical" evidence="1">
    <location>
        <begin position="173"/>
        <end position="195"/>
    </location>
</feature>
<dbReference type="NCBIfam" id="TIGR02123">
    <property type="entry name" value="TRAP_fused"/>
    <property type="match status" value="1"/>
</dbReference>
<feature type="transmembrane region" description="Helical" evidence="1">
    <location>
        <begin position="556"/>
        <end position="579"/>
    </location>
</feature>
<dbReference type="Pfam" id="PF06808">
    <property type="entry name" value="DctM"/>
    <property type="match status" value="1"/>
</dbReference>
<evidence type="ECO:0000256" key="1">
    <source>
        <dbReference type="SAM" id="Phobius"/>
    </source>
</evidence>
<gene>
    <name evidence="3" type="ORF">DCMF_02010</name>
</gene>
<feature type="transmembrane region" description="Helical" evidence="1">
    <location>
        <begin position="405"/>
        <end position="423"/>
    </location>
</feature>
<dbReference type="InterPro" id="IPR011853">
    <property type="entry name" value="TRAP_DctM-Dct_fused"/>
</dbReference>
<feature type="transmembrane region" description="Helical" evidence="1">
    <location>
        <begin position="43"/>
        <end position="61"/>
    </location>
</feature>
<evidence type="ECO:0000313" key="3">
    <source>
        <dbReference type="EMBL" id="ATW23732.1"/>
    </source>
</evidence>
<evidence type="ECO:0000259" key="2">
    <source>
        <dbReference type="Pfam" id="PF06808"/>
    </source>
</evidence>
<organism evidence="3 4">
    <name type="scientific">Formimonas warabiya</name>
    <dbReference type="NCBI Taxonomy" id="1761012"/>
    <lineage>
        <taxon>Bacteria</taxon>
        <taxon>Bacillati</taxon>
        <taxon>Bacillota</taxon>
        <taxon>Clostridia</taxon>
        <taxon>Eubacteriales</taxon>
        <taxon>Peptococcaceae</taxon>
        <taxon>Candidatus Formimonas</taxon>
    </lineage>
</organism>
<feature type="transmembrane region" description="Helical" evidence="1">
    <location>
        <begin position="365"/>
        <end position="384"/>
    </location>
</feature>
<keyword evidence="1" id="KW-1133">Transmembrane helix</keyword>
<dbReference type="PANTHER" id="PTHR43849:SF2">
    <property type="entry name" value="BLL3936 PROTEIN"/>
    <property type="match status" value="1"/>
</dbReference>